<dbReference type="SUPFAM" id="SSF52540">
    <property type="entry name" value="P-loop containing nucleoside triphosphate hydrolases"/>
    <property type="match status" value="1"/>
</dbReference>
<dbReference type="Gene3D" id="1.10.8.60">
    <property type="match status" value="1"/>
</dbReference>
<feature type="domain" description="Sigma-54 factor interaction" evidence="8">
    <location>
        <begin position="150"/>
        <end position="348"/>
    </location>
</feature>
<dbReference type="CDD" id="cd17549">
    <property type="entry name" value="REC_DctD-like"/>
    <property type="match status" value="1"/>
</dbReference>
<keyword evidence="1 7" id="KW-0597">Phosphoprotein</keyword>
<evidence type="ECO:0000256" key="5">
    <source>
        <dbReference type="ARBA" id="ARBA00023015"/>
    </source>
</evidence>
<dbReference type="GO" id="GO:0006355">
    <property type="term" value="P:regulation of DNA-templated transcription"/>
    <property type="evidence" value="ECO:0007669"/>
    <property type="project" value="InterPro"/>
</dbReference>
<dbReference type="Gene3D" id="3.40.50.300">
    <property type="entry name" value="P-loop containing nucleotide triphosphate hydrolases"/>
    <property type="match status" value="1"/>
</dbReference>
<dbReference type="Gene3D" id="3.40.50.2300">
    <property type="match status" value="1"/>
</dbReference>
<dbReference type="SMART" id="SM00448">
    <property type="entry name" value="REC"/>
    <property type="match status" value="1"/>
</dbReference>
<dbReference type="PROSITE" id="PS50110">
    <property type="entry name" value="RESPONSE_REGULATORY"/>
    <property type="match status" value="1"/>
</dbReference>
<sequence>MMSETGMVSRVLLVDDDAAVREALAQTLELADLEPLLAGSFIEAKDHIGAGFEGVVLSDIRMPGRDGFFLLDHTLKTDPELPVILLTGEGDIPMAVDAMKRGAFGFLEKPCKGTELLPVLERALKTRALVLENRRLKAQLESGDPAARMIFGRSEQSQALRRRVRQVAGTGAEVLVTGAPGAGISKVAEVIHLSSRQAQRPFVKRASAALSVAALEGAFQEALGGSLYLDEITQLPGDTQFALSEVLERQPGARLIAGSAAAPEEAVDAGRFSPDLFYRLDVMRVHIPALSERPEDIPVMFRQYVAQAAEQAGLAAPEVTPDHVAWLMARDWPGNARALMSAAMRFVLSGGEGEAEEQSDLGLAEQMAQIEKSLLVAALRRHEGRAGAAAEALKLPRKTFYDKLAKYALKPGEYR</sequence>
<keyword evidence="6" id="KW-0804">Transcription</keyword>
<keyword evidence="2" id="KW-0547">Nucleotide-binding</keyword>
<accession>A0A1X6ZCZ7</accession>
<dbReference type="InterPro" id="IPR027417">
    <property type="entry name" value="P-loop_NTPase"/>
</dbReference>
<evidence type="ECO:0000259" key="8">
    <source>
        <dbReference type="PROSITE" id="PS50045"/>
    </source>
</evidence>
<organism evidence="10 11">
    <name type="scientific">Pseudooceanicola marinus</name>
    <dbReference type="NCBI Taxonomy" id="396013"/>
    <lineage>
        <taxon>Bacteria</taxon>
        <taxon>Pseudomonadati</taxon>
        <taxon>Pseudomonadota</taxon>
        <taxon>Alphaproteobacteria</taxon>
        <taxon>Rhodobacterales</taxon>
        <taxon>Paracoccaceae</taxon>
        <taxon>Pseudooceanicola</taxon>
    </lineage>
</organism>
<protein>
    <submittedName>
        <fullName evidence="10">C4-dicarboxylate transport transcriptional regulatory protein DctD</fullName>
    </submittedName>
</protein>
<dbReference type="Gene3D" id="1.10.10.60">
    <property type="entry name" value="Homeodomain-like"/>
    <property type="match status" value="1"/>
</dbReference>
<keyword evidence="3" id="KW-0067">ATP-binding</keyword>
<dbReference type="Pfam" id="PF14532">
    <property type="entry name" value="Sigma54_activ_2"/>
    <property type="match status" value="1"/>
</dbReference>
<dbReference type="Pfam" id="PF25601">
    <property type="entry name" value="AAA_lid_14"/>
    <property type="match status" value="1"/>
</dbReference>
<dbReference type="FunFam" id="3.40.50.2300:FF:000018">
    <property type="entry name" value="DNA-binding transcriptional regulator NtrC"/>
    <property type="match status" value="1"/>
</dbReference>
<gene>
    <name evidence="10" type="primary">dctD_4</name>
    <name evidence="10" type="ORF">PSM7751_02290</name>
</gene>
<dbReference type="GO" id="GO:0043565">
    <property type="term" value="F:sequence-specific DNA binding"/>
    <property type="evidence" value="ECO:0007669"/>
    <property type="project" value="InterPro"/>
</dbReference>
<evidence type="ECO:0000313" key="11">
    <source>
        <dbReference type="Proteomes" id="UP000193963"/>
    </source>
</evidence>
<feature type="modified residue" description="4-aspartylphosphate" evidence="7">
    <location>
        <position position="59"/>
    </location>
</feature>
<dbReference type="GO" id="GO:0000160">
    <property type="term" value="P:phosphorelay signal transduction system"/>
    <property type="evidence" value="ECO:0007669"/>
    <property type="project" value="UniProtKB-KW"/>
</dbReference>
<dbReference type="InterPro" id="IPR002078">
    <property type="entry name" value="Sigma_54_int"/>
</dbReference>
<evidence type="ECO:0000256" key="7">
    <source>
        <dbReference type="PROSITE-ProRule" id="PRU00169"/>
    </source>
</evidence>
<dbReference type="PANTHER" id="PTHR32071">
    <property type="entry name" value="TRANSCRIPTIONAL REGULATORY PROTEIN"/>
    <property type="match status" value="1"/>
</dbReference>
<dbReference type="AlphaFoldDB" id="A0A1X6ZCZ7"/>
<dbReference type="PANTHER" id="PTHR32071:SF29">
    <property type="entry name" value="PHOSPHOGLYCERATE TRANSPORT SYSTEM TRANSCRIPTIONAL REGULATORY PROTEIN PGTA"/>
    <property type="match status" value="1"/>
</dbReference>
<evidence type="ECO:0000256" key="4">
    <source>
        <dbReference type="ARBA" id="ARBA00023012"/>
    </source>
</evidence>
<evidence type="ECO:0000256" key="6">
    <source>
        <dbReference type="ARBA" id="ARBA00023163"/>
    </source>
</evidence>
<dbReference type="SUPFAM" id="SSF52172">
    <property type="entry name" value="CheY-like"/>
    <property type="match status" value="1"/>
</dbReference>
<evidence type="ECO:0000256" key="2">
    <source>
        <dbReference type="ARBA" id="ARBA00022741"/>
    </source>
</evidence>
<dbReference type="InterPro" id="IPR009057">
    <property type="entry name" value="Homeodomain-like_sf"/>
</dbReference>
<reference evidence="10 11" key="1">
    <citation type="submission" date="2017-03" db="EMBL/GenBank/DDBJ databases">
        <authorList>
            <person name="Afonso C.L."/>
            <person name="Miller P.J."/>
            <person name="Scott M.A."/>
            <person name="Spackman E."/>
            <person name="Goraichik I."/>
            <person name="Dimitrov K.M."/>
            <person name="Suarez D.L."/>
            <person name="Swayne D.E."/>
        </authorList>
    </citation>
    <scope>NUCLEOTIDE SEQUENCE [LARGE SCALE GENOMIC DNA]</scope>
    <source>
        <strain evidence="10 11">CECT 7751</strain>
    </source>
</reference>
<dbReference type="SUPFAM" id="SSF46689">
    <property type="entry name" value="Homeodomain-like"/>
    <property type="match status" value="1"/>
</dbReference>
<dbReference type="InterPro" id="IPR058031">
    <property type="entry name" value="AAA_lid_NorR"/>
</dbReference>
<keyword evidence="4" id="KW-0902">Two-component regulatory system</keyword>
<dbReference type="EMBL" id="FWFN01000004">
    <property type="protein sequence ID" value="SLN48091.1"/>
    <property type="molecule type" value="Genomic_DNA"/>
</dbReference>
<dbReference type="GO" id="GO:0005524">
    <property type="term" value="F:ATP binding"/>
    <property type="evidence" value="ECO:0007669"/>
    <property type="project" value="UniProtKB-KW"/>
</dbReference>
<dbReference type="Pfam" id="PF00072">
    <property type="entry name" value="Response_reg"/>
    <property type="match status" value="1"/>
</dbReference>
<evidence type="ECO:0000313" key="10">
    <source>
        <dbReference type="EMBL" id="SLN48091.1"/>
    </source>
</evidence>
<proteinExistence type="predicted"/>
<name>A0A1X6ZCZ7_9RHOB</name>
<evidence type="ECO:0000256" key="1">
    <source>
        <dbReference type="ARBA" id="ARBA00022553"/>
    </source>
</evidence>
<dbReference type="PROSITE" id="PS50045">
    <property type="entry name" value="SIGMA54_INTERACT_4"/>
    <property type="match status" value="1"/>
</dbReference>
<evidence type="ECO:0000256" key="3">
    <source>
        <dbReference type="ARBA" id="ARBA00022840"/>
    </source>
</evidence>
<keyword evidence="5" id="KW-0805">Transcription regulation</keyword>
<dbReference type="InterPro" id="IPR011006">
    <property type="entry name" value="CheY-like_superfamily"/>
</dbReference>
<feature type="domain" description="Response regulatory" evidence="9">
    <location>
        <begin position="10"/>
        <end position="124"/>
    </location>
</feature>
<dbReference type="InterPro" id="IPR001789">
    <property type="entry name" value="Sig_transdc_resp-reg_receiver"/>
</dbReference>
<evidence type="ECO:0000259" key="9">
    <source>
        <dbReference type="PROSITE" id="PS50110"/>
    </source>
</evidence>
<dbReference type="InterPro" id="IPR002197">
    <property type="entry name" value="HTH_Fis"/>
</dbReference>
<keyword evidence="11" id="KW-1185">Reference proteome</keyword>
<dbReference type="Pfam" id="PF02954">
    <property type="entry name" value="HTH_8"/>
    <property type="match status" value="1"/>
</dbReference>
<dbReference type="Proteomes" id="UP000193963">
    <property type="component" value="Unassembled WGS sequence"/>
</dbReference>
<dbReference type="PRINTS" id="PR01590">
    <property type="entry name" value="HTHFIS"/>
</dbReference>